<comment type="caution">
    <text evidence="7">The sequence shown here is derived from an EMBL/GenBank/DDBJ whole genome shotgun (WGS) entry which is preliminary data.</text>
</comment>
<keyword evidence="8" id="KW-1185">Reference proteome</keyword>
<evidence type="ECO:0000313" key="8">
    <source>
        <dbReference type="Proteomes" id="UP001428290"/>
    </source>
</evidence>
<dbReference type="SMART" id="SM00345">
    <property type="entry name" value="HTH_GNTR"/>
    <property type="match status" value="1"/>
</dbReference>
<evidence type="ECO:0000256" key="3">
    <source>
        <dbReference type="ARBA" id="ARBA00023015"/>
    </source>
</evidence>
<keyword evidence="2" id="KW-0663">Pyridoxal phosphate</keyword>
<dbReference type="InterPro" id="IPR000524">
    <property type="entry name" value="Tscrpt_reg_HTH_GntR"/>
</dbReference>
<name>A0ABP9X055_9CHLR</name>
<evidence type="ECO:0000313" key="7">
    <source>
        <dbReference type="EMBL" id="GAA5528800.1"/>
    </source>
</evidence>
<proteinExistence type="inferred from homology"/>
<dbReference type="Pfam" id="PF00155">
    <property type="entry name" value="Aminotran_1_2"/>
    <property type="match status" value="1"/>
</dbReference>
<dbReference type="InterPro" id="IPR015422">
    <property type="entry name" value="PyrdxlP-dep_Trfase_small"/>
</dbReference>
<dbReference type="EMBL" id="BAABRU010000008">
    <property type="protein sequence ID" value="GAA5528800.1"/>
    <property type="molecule type" value="Genomic_DNA"/>
</dbReference>
<dbReference type="Gene3D" id="1.10.10.10">
    <property type="entry name" value="Winged helix-like DNA-binding domain superfamily/Winged helix DNA-binding domain"/>
    <property type="match status" value="1"/>
</dbReference>
<dbReference type="InterPro" id="IPR015424">
    <property type="entry name" value="PyrdxlP-dep_Trfase"/>
</dbReference>
<gene>
    <name evidence="7" type="primary">hisC_2</name>
    <name evidence="7" type="ORF">Hgul01_02602</name>
</gene>
<dbReference type="InterPro" id="IPR051446">
    <property type="entry name" value="HTH_trans_reg/aminotransferase"/>
</dbReference>
<evidence type="ECO:0000256" key="5">
    <source>
        <dbReference type="ARBA" id="ARBA00023163"/>
    </source>
</evidence>
<comment type="similarity">
    <text evidence="1">In the C-terminal section; belongs to the class-I pyridoxal-phosphate-dependent aminotransferase family.</text>
</comment>
<evidence type="ECO:0000259" key="6">
    <source>
        <dbReference type="PROSITE" id="PS50949"/>
    </source>
</evidence>
<dbReference type="RefSeq" id="WP_345722415.1">
    <property type="nucleotide sequence ID" value="NZ_BAABRU010000008.1"/>
</dbReference>
<dbReference type="Gene3D" id="3.90.1150.10">
    <property type="entry name" value="Aspartate Aminotransferase, domain 1"/>
    <property type="match status" value="1"/>
</dbReference>
<reference evidence="7 8" key="1">
    <citation type="submission" date="2024-02" db="EMBL/GenBank/DDBJ databases">
        <title>Herpetosiphon gulosus NBRC 112829.</title>
        <authorList>
            <person name="Ichikawa N."/>
            <person name="Katano-Makiyama Y."/>
            <person name="Hidaka K."/>
        </authorList>
    </citation>
    <scope>NUCLEOTIDE SEQUENCE [LARGE SCALE GENOMIC DNA]</scope>
    <source>
        <strain evidence="7 8">NBRC 112829</strain>
    </source>
</reference>
<keyword evidence="7" id="KW-0808">Transferase</keyword>
<sequence length="485" mass="53728">MLAIPLNPNLTRPLYLQIADHITALARAGQLQAEQRLPSSRQLAEHLNLHRSTIVTAFDELRARGIIQTLHGSGSYICSGLFDQTLQAPQPQALITPTLANDQLIAELWRLNHAEGMISLALGVPAPDMFPSQRFAQLQQRIARRNPQTAWNYTHPQGFYPLRQAIANDLARHGIQTSAEQLIITNGANEAINLVTQALAVAGDSGLIEEPSFHTTLLNLQQAGIRLNGFAVSHNGPDWASLNAALHTGSSHPRFILVVPDYHNPTGMRWASDQRYQLLNWANQQAIPIIEDATYSDLGLTGPSQPALRAFDPNVIYIGSYSKSLMPGLRIGFIVANGLLQQQLVSLKTITSGSNESFSQQMLAEYLHAGEYHEQLAWVTDIYKQRRDALLEAIQRYLPAEVQATIADGGFYSWLSLPADQPVMRLFQRALQRGIVIFPGQAFYLNQANPTHNAIRLCFARYSEEVLTHAVRLLGSCFEQSTHSA</sequence>
<evidence type="ECO:0000256" key="1">
    <source>
        <dbReference type="ARBA" id="ARBA00005384"/>
    </source>
</evidence>
<evidence type="ECO:0000256" key="2">
    <source>
        <dbReference type="ARBA" id="ARBA00022898"/>
    </source>
</evidence>
<keyword evidence="4" id="KW-0238">DNA-binding</keyword>
<dbReference type="Proteomes" id="UP001428290">
    <property type="component" value="Unassembled WGS sequence"/>
</dbReference>
<protein>
    <submittedName>
        <fullName evidence="7">Histidinol-phosphate aminotransferase</fullName>
    </submittedName>
</protein>
<keyword evidence="7" id="KW-0032">Aminotransferase</keyword>
<dbReference type="PRINTS" id="PR00035">
    <property type="entry name" value="HTHGNTR"/>
</dbReference>
<dbReference type="SUPFAM" id="SSF53383">
    <property type="entry name" value="PLP-dependent transferases"/>
    <property type="match status" value="1"/>
</dbReference>
<evidence type="ECO:0000256" key="4">
    <source>
        <dbReference type="ARBA" id="ARBA00023125"/>
    </source>
</evidence>
<dbReference type="SUPFAM" id="SSF46785">
    <property type="entry name" value="Winged helix' DNA-binding domain"/>
    <property type="match status" value="1"/>
</dbReference>
<dbReference type="CDD" id="cd00609">
    <property type="entry name" value="AAT_like"/>
    <property type="match status" value="1"/>
</dbReference>
<keyword evidence="3" id="KW-0805">Transcription regulation</keyword>
<dbReference type="PROSITE" id="PS50949">
    <property type="entry name" value="HTH_GNTR"/>
    <property type="match status" value="1"/>
</dbReference>
<dbReference type="InterPro" id="IPR036388">
    <property type="entry name" value="WH-like_DNA-bd_sf"/>
</dbReference>
<dbReference type="PANTHER" id="PTHR46577:SF2">
    <property type="entry name" value="TRANSCRIPTIONAL REGULATORY PROTEIN"/>
    <property type="match status" value="1"/>
</dbReference>
<dbReference type="InterPro" id="IPR015421">
    <property type="entry name" value="PyrdxlP-dep_Trfase_major"/>
</dbReference>
<accession>A0ABP9X055</accession>
<dbReference type="GO" id="GO:0008483">
    <property type="term" value="F:transaminase activity"/>
    <property type="evidence" value="ECO:0007669"/>
    <property type="project" value="UniProtKB-KW"/>
</dbReference>
<dbReference type="Pfam" id="PF00392">
    <property type="entry name" value="GntR"/>
    <property type="match status" value="1"/>
</dbReference>
<dbReference type="InterPro" id="IPR036390">
    <property type="entry name" value="WH_DNA-bd_sf"/>
</dbReference>
<dbReference type="PANTHER" id="PTHR46577">
    <property type="entry name" value="HTH-TYPE TRANSCRIPTIONAL REGULATORY PROTEIN GABR"/>
    <property type="match status" value="1"/>
</dbReference>
<organism evidence="7 8">
    <name type="scientific">Herpetosiphon gulosus</name>
    <dbReference type="NCBI Taxonomy" id="1973496"/>
    <lineage>
        <taxon>Bacteria</taxon>
        <taxon>Bacillati</taxon>
        <taxon>Chloroflexota</taxon>
        <taxon>Chloroflexia</taxon>
        <taxon>Herpetosiphonales</taxon>
        <taxon>Herpetosiphonaceae</taxon>
        <taxon>Herpetosiphon</taxon>
    </lineage>
</organism>
<dbReference type="Gene3D" id="3.40.640.10">
    <property type="entry name" value="Type I PLP-dependent aspartate aminotransferase-like (Major domain)"/>
    <property type="match status" value="1"/>
</dbReference>
<dbReference type="InterPro" id="IPR004839">
    <property type="entry name" value="Aminotransferase_I/II_large"/>
</dbReference>
<dbReference type="CDD" id="cd07377">
    <property type="entry name" value="WHTH_GntR"/>
    <property type="match status" value="1"/>
</dbReference>
<keyword evidence="5" id="KW-0804">Transcription</keyword>
<feature type="domain" description="HTH gntR-type" evidence="6">
    <location>
        <begin position="12"/>
        <end position="80"/>
    </location>
</feature>